<sequence>MRRNFYSLAIHLSTILCGTDSHTCYVSGRNALFLKLPNSRKLFHRNLVRIAQCHLVIVTMSQVSRIYIIIYDVGIIERKVALLCIDRLLILGTLRSIFVYPLFSHL</sequence>
<dbReference type="AlphaFoldDB" id="A0AA36HBP1"/>
<comment type="caution">
    <text evidence="1">The sequence shown here is derived from an EMBL/GenBank/DDBJ whole genome shotgun (WGS) entry which is preliminary data.</text>
</comment>
<keyword evidence="2" id="KW-1185">Reference proteome</keyword>
<gene>
    <name evidence="1" type="ORF">CYNAS_LOCUS19807</name>
</gene>
<dbReference type="EMBL" id="CATQJL010000316">
    <property type="protein sequence ID" value="CAJ0607824.1"/>
    <property type="molecule type" value="Genomic_DNA"/>
</dbReference>
<proteinExistence type="predicted"/>
<name>A0AA36HBP1_CYLNA</name>
<evidence type="ECO:0000313" key="1">
    <source>
        <dbReference type="EMBL" id="CAJ0607824.1"/>
    </source>
</evidence>
<organism evidence="1 2">
    <name type="scientific">Cylicocyclus nassatus</name>
    <name type="common">Nematode worm</name>
    <dbReference type="NCBI Taxonomy" id="53992"/>
    <lineage>
        <taxon>Eukaryota</taxon>
        <taxon>Metazoa</taxon>
        <taxon>Ecdysozoa</taxon>
        <taxon>Nematoda</taxon>
        <taxon>Chromadorea</taxon>
        <taxon>Rhabditida</taxon>
        <taxon>Rhabditina</taxon>
        <taxon>Rhabditomorpha</taxon>
        <taxon>Strongyloidea</taxon>
        <taxon>Strongylidae</taxon>
        <taxon>Cylicocyclus</taxon>
    </lineage>
</organism>
<reference evidence="1" key="1">
    <citation type="submission" date="2023-07" db="EMBL/GenBank/DDBJ databases">
        <authorList>
            <consortium name="CYATHOMIX"/>
        </authorList>
    </citation>
    <scope>NUCLEOTIDE SEQUENCE</scope>
    <source>
        <strain evidence="1">N/A</strain>
    </source>
</reference>
<protein>
    <submittedName>
        <fullName evidence="1">Uncharacterized protein</fullName>
    </submittedName>
</protein>
<evidence type="ECO:0000313" key="2">
    <source>
        <dbReference type="Proteomes" id="UP001176961"/>
    </source>
</evidence>
<accession>A0AA36HBP1</accession>
<dbReference type="Proteomes" id="UP001176961">
    <property type="component" value="Unassembled WGS sequence"/>
</dbReference>